<evidence type="ECO:0000256" key="1">
    <source>
        <dbReference type="SAM" id="MobiDB-lite"/>
    </source>
</evidence>
<dbReference type="InterPro" id="IPR055767">
    <property type="entry name" value="DUF7343"/>
</dbReference>
<dbReference type="AlphaFoldDB" id="M0N9G4"/>
<evidence type="ECO:0000259" key="3">
    <source>
        <dbReference type="Pfam" id="PF24034"/>
    </source>
</evidence>
<sequence length="393" mass="42321">MTRRTLITLLLAIGVVFCFGGAASAVDHQSDFTVVHSAIATDPAQYAGTSPQQAITVDVRPNGTGVVTVSYHLSLSTVNETTGFRELQENISANPSSYRTRFGARMDRVVASAQAATGRQMTATRPTVSTTRRGSTGVVTYSFLWRNFAASSNDRLRVGDALTGFYLDDGQQLTITWPDGYEPTTVRPSPDSHRTTALQWNASTTFDENEPYVELARTNRSTPNRTGSAEISASSVNSSAESPPSRTTVSSGNQTSSTTDRLQLPLAVGGFVVVLAVLLAILYRRRTQNRETAATEPNGADSGSVGTTDTDESGDSPTALLSNEERVVQVLERAGGRAKQQHVVDELDWTEAKTSQVVKNLRESGTITSFRLGRENVLSLSDEDTNDDEPSTE</sequence>
<feature type="region of interest" description="Disordered" evidence="1">
    <location>
        <begin position="290"/>
        <end position="323"/>
    </location>
</feature>
<evidence type="ECO:0000256" key="2">
    <source>
        <dbReference type="SAM" id="Phobius"/>
    </source>
</evidence>
<feature type="compositionally biased region" description="Polar residues" evidence="1">
    <location>
        <begin position="218"/>
        <end position="227"/>
    </location>
</feature>
<reference evidence="5 6" key="1">
    <citation type="journal article" date="2014" name="PLoS Genet.">
        <title>Phylogenetically driven sequencing of extremely halophilic archaea reveals strategies for static and dynamic osmo-response.</title>
        <authorList>
            <person name="Becker E.A."/>
            <person name="Seitzer P.M."/>
            <person name="Tritt A."/>
            <person name="Larsen D."/>
            <person name="Krusor M."/>
            <person name="Yao A.I."/>
            <person name="Wu D."/>
            <person name="Madern D."/>
            <person name="Eisen J.A."/>
            <person name="Darling A.E."/>
            <person name="Facciotti M.T."/>
        </authorList>
    </citation>
    <scope>NUCLEOTIDE SEQUENCE [LARGE SCALE GENOMIC DNA]</scope>
    <source>
        <strain evidence="5 6">JCM 13552</strain>
    </source>
</reference>
<dbReference type="Pfam" id="PF24036">
    <property type="entry name" value="DUF7345"/>
    <property type="match status" value="1"/>
</dbReference>
<evidence type="ECO:0008006" key="7">
    <source>
        <dbReference type="Google" id="ProtNLM"/>
    </source>
</evidence>
<dbReference type="eggNOG" id="arCOG00381">
    <property type="taxonomic scope" value="Archaea"/>
</dbReference>
<feature type="compositionally biased region" description="Low complexity" evidence="1">
    <location>
        <begin position="228"/>
        <end position="245"/>
    </location>
</feature>
<dbReference type="PATRIC" id="fig|1227457.3.peg.1114"/>
<feature type="compositionally biased region" description="Polar residues" evidence="1">
    <location>
        <begin position="246"/>
        <end position="258"/>
    </location>
</feature>
<feature type="domain" description="DUF7343" evidence="3">
    <location>
        <begin position="320"/>
        <end position="380"/>
    </location>
</feature>
<dbReference type="OrthoDB" id="27885at2157"/>
<keyword evidence="6" id="KW-1185">Reference proteome</keyword>
<evidence type="ECO:0000259" key="4">
    <source>
        <dbReference type="Pfam" id="PF24036"/>
    </source>
</evidence>
<name>M0N9G4_9EURY</name>
<keyword evidence="2" id="KW-0812">Transmembrane</keyword>
<dbReference type="Pfam" id="PF24034">
    <property type="entry name" value="DUF7343"/>
    <property type="match status" value="1"/>
</dbReference>
<proteinExistence type="predicted"/>
<feature type="domain" description="DUF7345" evidence="4">
    <location>
        <begin position="56"/>
        <end position="181"/>
    </location>
</feature>
<dbReference type="Proteomes" id="UP000011680">
    <property type="component" value="Unassembled WGS sequence"/>
</dbReference>
<keyword evidence="2" id="KW-0472">Membrane</keyword>
<gene>
    <name evidence="5" type="ORF">C451_06300</name>
</gene>
<feature type="transmembrane region" description="Helical" evidence="2">
    <location>
        <begin position="264"/>
        <end position="283"/>
    </location>
</feature>
<feature type="region of interest" description="Disordered" evidence="1">
    <location>
        <begin position="217"/>
        <end position="258"/>
    </location>
</feature>
<keyword evidence="2" id="KW-1133">Transmembrane helix</keyword>
<dbReference type="STRING" id="1227457.C451_06300"/>
<dbReference type="RefSeq" id="WP_007738821.1">
    <property type="nucleotide sequence ID" value="NZ_AOMF01000134.1"/>
</dbReference>
<evidence type="ECO:0000313" key="5">
    <source>
        <dbReference type="EMBL" id="EMA54587.1"/>
    </source>
</evidence>
<protein>
    <recommendedName>
        <fullName evidence="7">HTH iclR-type domain-containing protein</fullName>
    </recommendedName>
</protein>
<dbReference type="EMBL" id="AOMF01000134">
    <property type="protein sequence ID" value="EMA54587.1"/>
    <property type="molecule type" value="Genomic_DNA"/>
</dbReference>
<accession>M0N9G4</accession>
<dbReference type="InterPro" id="IPR055769">
    <property type="entry name" value="DUF7345"/>
</dbReference>
<comment type="caution">
    <text evidence="5">The sequence shown here is derived from an EMBL/GenBank/DDBJ whole genome shotgun (WGS) entry which is preliminary data.</text>
</comment>
<organism evidence="5 6">
    <name type="scientific">Halococcus thailandensis JCM 13552</name>
    <dbReference type="NCBI Taxonomy" id="1227457"/>
    <lineage>
        <taxon>Archaea</taxon>
        <taxon>Methanobacteriati</taxon>
        <taxon>Methanobacteriota</taxon>
        <taxon>Stenosarchaea group</taxon>
        <taxon>Halobacteria</taxon>
        <taxon>Halobacteriales</taxon>
        <taxon>Halococcaceae</taxon>
        <taxon>Halococcus</taxon>
    </lineage>
</organism>
<evidence type="ECO:0000313" key="6">
    <source>
        <dbReference type="Proteomes" id="UP000011680"/>
    </source>
</evidence>